<dbReference type="EMBL" id="LAZR01052554">
    <property type="protein sequence ID" value="KKK82692.1"/>
    <property type="molecule type" value="Genomic_DNA"/>
</dbReference>
<reference evidence="1" key="1">
    <citation type="journal article" date="2015" name="Nature">
        <title>Complex archaea that bridge the gap between prokaryotes and eukaryotes.</title>
        <authorList>
            <person name="Spang A."/>
            <person name="Saw J.H."/>
            <person name="Jorgensen S.L."/>
            <person name="Zaremba-Niedzwiedzka K."/>
            <person name="Martijn J."/>
            <person name="Lind A.E."/>
            <person name="van Eijk R."/>
            <person name="Schleper C."/>
            <person name="Guy L."/>
            <person name="Ettema T.J."/>
        </authorList>
    </citation>
    <scope>NUCLEOTIDE SEQUENCE</scope>
</reference>
<evidence type="ECO:0000313" key="1">
    <source>
        <dbReference type="EMBL" id="KKK82692.1"/>
    </source>
</evidence>
<gene>
    <name evidence="1" type="ORF">LCGC14_2800820</name>
</gene>
<comment type="caution">
    <text evidence="1">The sequence shown here is derived from an EMBL/GenBank/DDBJ whole genome shotgun (WGS) entry which is preliminary data.</text>
</comment>
<protein>
    <submittedName>
        <fullName evidence="1">Uncharacterized protein</fullName>
    </submittedName>
</protein>
<sequence>LFKLLQEERLDPKTWALCAIAERLEEGAKQLERIAAALEWVKERQL</sequence>
<feature type="non-terminal residue" evidence="1">
    <location>
        <position position="1"/>
    </location>
</feature>
<name>A0A0F8YMT8_9ZZZZ</name>
<accession>A0A0F8YMT8</accession>
<proteinExistence type="predicted"/>
<dbReference type="AlphaFoldDB" id="A0A0F8YMT8"/>
<organism evidence="1">
    <name type="scientific">marine sediment metagenome</name>
    <dbReference type="NCBI Taxonomy" id="412755"/>
    <lineage>
        <taxon>unclassified sequences</taxon>
        <taxon>metagenomes</taxon>
        <taxon>ecological metagenomes</taxon>
    </lineage>
</organism>